<organism evidence="2 3">
    <name type="scientific">Weissella cibaria</name>
    <dbReference type="NCBI Taxonomy" id="137591"/>
    <lineage>
        <taxon>Bacteria</taxon>
        <taxon>Bacillati</taxon>
        <taxon>Bacillota</taxon>
        <taxon>Bacilli</taxon>
        <taxon>Lactobacillales</taxon>
        <taxon>Lactobacillaceae</taxon>
        <taxon>Weissella</taxon>
    </lineage>
</organism>
<proteinExistence type="predicted"/>
<evidence type="ECO:0000256" key="1">
    <source>
        <dbReference type="SAM" id="MobiDB-lite"/>
    </source>
</evidence>
<feature type="compositionally biased region" description="Polar residues" evidence="1">
    <location>
        <begin position="19"/>
        <end position="29"/>
    </location>
</feature>
<dbReference type="InterPro" id="IPR008767">
    <property type="entry name" value="Phage_SPP1_head-tail_adaptor"/>
</dbReference>
<dbReference type="RefSeq" id="WP_108731160.1">
    <property type="nucleotide sequence ID" value="NZ_CP020929.1"/>
</dbReference>
<dbReference type="Proteomes" id="UP000244870">
    <property type="component" value="Plasmid unnamed1"/>
</dbReference>
<dbReference type="NCBIfam" id="TIGR01563">
    <property type="entry name" value="gp16_SPP1"/>
    <property type="match status" value="1"/>
</dbReference>
<dbReference type="AlphaFoldDB" id="A0A2S1KV48"/>
<reference evidence="2 3" key="1">
    <citation type="submission" date="2017-04" db="EMBL/GenBank/DDBJ databases">
        <title>Weissella cibaria strain m2 complete genome.</title>
        <authorList>
            <person name="Pan Q."/>
            <person name="Tan M."/>
            <person name="Yao F."/>
            <person name="Su S."/>
        </authorList>
    </citation>
    <scope>NUCLEOTIDE SEQUENCE [LARGE SCALE GENOMIC DNA]</scope>
    <source>
        <strain evidence="2 3">M2</strain>
        <plasmid evidence="3">Plasmid unnamed1</plasmid>
    </source>
</reference>
<name>A0A2S1KV48_9LACO</name>
<evidence type="ECO:0000313" key="2">
    <source>
        <dbReference type="EMBL" id="AWF96850.1"/>
    </source>
</evidence>
<evidence type="ECO:0000313" key="3">
    <source>
        <dbReference type="Proteomes" id="UP000244870"/>
    </source>
</evidence>
<feature type="region of interest" description="Disordered" evidence="1">
    <location>
        <begin position="1"/>
        <end position="29"/>
    </location>
</feature>
<dbReference type="Pfam" id="PF05521">
    <property type="entry name" value="Phage_HCP"/>
    <property type="match status" value="1"/>
</dbReference>
<dbReference type="EMBL" id="CP020929">
    <property type="protein sequence ID" value="AWF96850.1"/>
    <property type="molecule type" value="Genomic_DNA"/>
</dbReference>
<sequence length="111" mass="12621">MATFKPSDFNRKADFGTVESKQNPNNGSIKKSFVKQFSLWYAPKTRTLNQQYQIQGTALDNTKVIVVRHNTALEGIKVAQIDGVMYDIVQYSPDESNAIIAYDFVTLKRRT</sequence>
<gene>
    <name evidence="2" type="ORF">B6254_2506</name>
</gene>
<keyword evidence="2" id="KW-0614">Plasmid</keyword>
<evidence type="ECO:0008006" key="4">
    <source>
        <dbReference type="Google" id="ProtNLM"/>
    </source>
</evidence>
<accession>A0A2S1KV48</accession>
<geneLocation type="plasmid" evidence="2">
    <name>unnamed1</name>
</geneLocation>
<protein>
    <recommendedName>
        <fullName evidence="4">Head-tail adaptor protein</fullName>
    </recommendedName>
</protein>